<evidence type="ECO:0000313" key="2">
    <source>
        <dbReference type="EMBL" id="REE96047.1"/>
    </source>
</evidence>
<proteinExistence type="predicted"/>
<name>A0A3D9SK17_9ACTN</name>
<evidence type="ECO:0000313" key="3">
    <source>
        <dbReference type="Proteomes" id="UP000256661"/>
    </source>
</evidence>
<feature type="compositionally biased region" description="Low complexity" evidence="1">
    <location>
        <begin position="35"/>
        <end position="49"/>
    </location>
</feature>
<keyword evidence="3" id="KW-1185">Reference proteome</keyword>
<sequence length="214" mass="22894">MELSDRRRKLLFAGLAVVLAAIGLYLTVADPADTADPAGSPADRSTAAAPGPPVPSVSAPGIESTITPENFDIYRLLPFPRRDFAAAAALAQRFVATYGTYRYDEDPQVYVDRLTPMVTPELGQEIARAESSPGLIEERRAGQTVAQGSATLDRVRDIAENSIIFLVTGHREVTESGRTTQEKKQFAVTIARDGAALRVYSIELASDAQAGDTG</sequence>
<protein>
    <recommendedName>
        <fullName evidence="4">Mce-associated membrane protein</fullName>
    </recommendedName>
</protein>
<organism evidence="2 3">
    <name type="scientific">Thermomonospora umbrina</name>
    <dbReference type="NCBI Taxonomy" id="111806"/>
    <lineage>
        <taxon>Bacteria</taxon>
        <taxon>Bacillati</taxon>
        <taxon>Actinomycetota</taxon>
        <taxon>Actinomycetes</taxon>
        <taxon>Streptosporangiales</taxon>
        <taxon>Thermomonosporaceae</taxon>
        <taxon>Thermomonospora</taxon>
    </lineage>
</organism>
<evidence type="ECO:0000256" key="1">
    <source>
        <dbReference type="SAM" id="MobiDB-lite"/>
    </source>
</evidence>
<dbReference type="EMBL" id="QTTT01000001">
    <property type="protein sequence ID" value="REE96047.1"/>
    <property type="molecule type" value="Genomic_DNA"/>
</dbReference>
<dbReference type="AlphaFoldDB" id="A0A3D9SK17"/>
<dbReference type="OrthoDB" id="3542492at2"/>
<reference evidence="2 3" key="1">
    <citation type="submission" date="2018-08" db="EMBL/GenBank/DDBJ databases">
        <title>Sequencing the genomes of 1000 actinobacteria strains.</title>
        <authorList>
            <person name="Klenk H.-P."/>
        </authorList>
    </citation>
    <scope>NUCLEOTIDE SEQUENCE [LARGE SCALE GENOMIC DNA]</scope>
    <source>
        <strain evidence="2 3">DSM 43927</strain>
    </source>
</reference>
<evidence type="ECO:0008006" key="4">
    <source>
        <dbReference type="Google" id="ProtNLM"/>
    </source>
</evidence>
<dbReference type="Proteomes" id="UP000256661">
    <property type="component" value="Unassembled WGS sequence"/>
</dbReference>
<comment type="caution">
    <text evidence="2">The sequence shown here is derived from an EMBL/GenBank/DDBJ whole genome shotgun (WGS) entry which is preliminary data.</text>
</comment>
<accession>A0A3D9SK17</accession>
<feature type="region of interest" description="Disordered" evidence="1">
    <location>
        <begin position="35"/>
        <end position="63"/>
    </location>
</feature>
<gene>
    <name evidence="2" type="ORF">DFJ69_1469</name>
</gene>
<dbReference type="RefSeq" id="WP_116021759.1">
    <property type="nucleotide sequence ID" value="NZ_QTTT01000001.1"/>
</dbReference>